<proteinExistence type="predicted"/>
<evidence type="ECO:0000313" key="1">
    <source>
        <dbReference type="EMBL" id="MFC5540593.1"/>
    </source>
</evidence>
<dbReference type="RefSeq" id="WP_390308757.1">
    <property type="nucleotide sequence ID" value="NZ_JBHSNQ010000029.1"/>
</dbReference>
<comment type="caution">
    <text evidence="1">The sequence shown here is derived from an EMBL/GenBank/DDBJ whole genome shotgun (WGS) entry which is preliminary data.</text>
</comment>
<gene>
    <name evidence="1" type="ORF">ACFPOH_02210</name>
</gene>
<sequence>MELQQLKNQLEKEIRGTIVHTDIWCIPMHTYEITYQPIQKKAMDILMKILLFSFQKSAFESAEQLSEILLVEPLFIEDLMRKMQKNGLLARENNFYQLTEKGKRQFSQGVFEEELDPVTIELLYSPVHHQMMNGDMEEVLDFDDFPDQLYRYMNDGEESLDVEFFKKEIQNIIIDRPDEVHQEIKSILSLENTQINDVPCIEFIVWNAESREFFPRVWNTLLKNWDQYLEKELFEIENPVWLEKFHSKIK</sequence>
<name>A0ABW0R9R7_9BACL</name>
<accession>A0ABW0R9R7</accession>
<reference evidence="2" key="1">
    <citation type="journal article" date="2019" name="Int. J. Syst. Evol. Microbiol.">
        <title>The Global Catalogue of Microorganisms (GCM) 10K type strain sequencing project: providing services to taxonomists for standard genome sequencing and annotation.</title>
        <authorList>
            <consortium name="The Broad Institute Genomics Platform"/>
            <consortium name="The Broad Institute Genome Sequencing Center for Infectious Disease"/>
            <person name="Wu L."/>
            <person name="Ma J."/>
        </authorList>
    </citation>
    <scope>NUCLEOTIDE SEQUENCE [LARGE SCALE GENOMIC DNA]</scope>
    <source>
        <strain evidence="2">CCUG 56331</strain>
    </source>
</reference>
<organism evidence="1 2">
    <name type="scientific">Ureibacillus suwonensis</name>
    <dbReference type="NCBI Taxonomy" id="313007"/>
    <lineage>
        <taxon>Bacteria</taxon>
        <taxon>Bacillati</taxon>
        <taxon>Bacillota</taxon>
        <taxon>Bacilli</taxon>
        <taxon>Bacillales</taxon>
        <taxon>Caryophanaceae</taxon>
        <taxon>Ureibacillus</taxon>
    </lineage>
</organism>
<dbReference type="EMBL" id="JBHSNQ010000029">
    <property type="protein sequence ID" value="MFC5540593.1"/>
    <property type="molecule type" value="Genomic_DNA"/>
</dbReference>
<evidence type="ECO:0000313" key="2">
    <source>
        <dbReference type="Proteomes" id="UP001595978"/>
    </source>
</evidence>
<dbReference type="Proteomes" id="UP001595978">
    <property type="component" value="Unassembled WGS sequence"/>
</dbReference>
<protein>
    <submittedName>
        <fullName evidence="1">Nucleoside-diphosphate sugar epimerase</fullName>
    </submittedName>
</protein>
<keyword evidence="2" id="KW-1185">Reference proteome</keyword>